<proteinExistence type="predicted"/>
<evidence type="ECO:0000313" key="4">
    <source>
        <dbReference type="Proteomes" id="UP000772434"/>
    </source>
</evidence>
<feature type="compositionally biased region" description="Basic and acidic residues" evidence="1">
    <location>
        <begin position="295"/>
        <end position="306"/>
    </location>
</feature>
<feature type="compositionally biased region" description="Low complexity" evidence="1">
    <location>
        <begin position="243"/>
        <end position="252"/>
    </location>
</feature>
<keyword evidence="2" id="KW-0812">Transmembrane</keyword>
<name>A0A9P5U7H3_9AGAR</name>
<evidence type="ECO:0000313" key="3">
    <source>
        <dbReference type="EMBL" id="KAF9069915.1"/>
    </source>
</evidence>
<sequence>MRNPFLLIRLIFLALLFFLSLLELIFSSINTSSAVHADLPLPGASIFLIFNSIASIFFLGVGLLELVAPNFAGSSVAFESGWSAVLSLAHIGSAIGVTVTAALFIHQTSDSTVTASSLLLIPTTWLSGLTMLGYFFILFVSAMTHARFDEEIWGKPVHQVKWFGYTNSRLKSSDVGGPRQISGLENDSWSRYLVDIESSGRRAARYPVPDTEKAPWAPKIVRGRDSPFRTRPDSFDGSDCESDTSSQSSFSTGPYENPLPPRPLDVQIKGGKPGGSRFVERFRESQTLSRPAIEFPHEVDDHDKPIPKPRLSQWIRADAIRAFASR</sequence>
<feature type="transmembrane region" description="Helical" evidence="2">
    <location>
        <begin position="44"/>
        <end position="68"/>
    </location>
</feature>
<feature type="transmembrane region" description="Helical" evidence="2">
    <location>
        <begin position="125"/>
        <end position="146"/>
    </location>
</feature>
<dbReference type="AlphaFoldDB" id="A0A9P5U7H3"/>
<reference evidence="3" key="1">
    <citation type="submission" date="2020-11" db="EMBL/GenBank/DDBJ databases">
        <authorList>
            <consortium name="DOE Joint Genome Institute"/>
            <person name="Ahrendt S."/>
            <person name="Riley R."/>
            <person name="Andreopoulos W."/>
            <person name="Labutti K."/>
            <person name="Pangilinan J."/>
            <person name="Ruiz-Duenas F.J."/>
            <person name="Barrasa J.M."/>
            <person name="Sanchez-Garcia M."/>
            <person name="Camarero S."/>
            <person name="Miyauchi S."/>
            <person name="Serrano A."/>
            <person name="Linde D."/>
            <person name="Babiker R."/>
            <person name="Drula E."/>
            <person name="Ayuso-Fernandez I."/>
            <person name="Pacheco R."/>
            <person name="Padilla G."/>
            <person name="Ferreira P."/>
            <person name="Barriuso J."/>
            <person name="Kellner H."/>
            <person name="Castanera R."/>
            <person name="Alfaro M."/>
            <person name="Ramirez L."/>
            <person name="Pisabarro A.G."/>
            <person name="Kuo A."/>
            <person name="Tritt A."/>
            <person name="Lipzen A."/>
            <person name="He G."/>
            <person name="Yan M."/>
            <person name="Ng V."/>
            <person name="Cullen D."/>
            <person name="Martin F."/>
            <person name="Rosso M.-N."/>
            <person name="Henrissat B."/>
            <person name="Hibbett D."/>
            <person name="Martinez A.T."/>
            <person name="Grigoriev I.V."/>
        </authorList>
    </citation>
    <scope>NUCLEOTIDE SEQUENCE</scope>
    <source>
        <strain evidence="3">AH 40177</strain>
    </source>
</reference>
<organism evidence="3 4">
    <name type="scientific">Rhodocollybia butyracea</name>
    <dbReference type="NCBI Taxonomy" id="206335"/>
    <lineage>
        <taxon>Eukaryota</taxon>
        <taxon>Fungi</taxon>
        <taxon>Dikarya</taxon>
        <taxon>Basidiomycota</taxon>
        <taxon>Agaricomycotina</taxon>
        <taxon>Agaricomycetes</taxon>
        <taxon>Agaricomycetidae</taxon>
        <taxon>Agaricales</taxon>
        <taxon>Marasmiineae</taxon>
        <taxon>Omphalotaceae</taxon>
        <taxon>Rhodocollybia</taxon>
    </lineage>
</organism>
<keyword evidence="4" id="KW-1185">Reference proteome</keyword>
<feature type="transmembrane region" description="Helical" evidence="2">
    <location>
        <begin position="80"/>
        <end position="105"/>
    </location>
</feature>
<keyword evidence="2" id="KW-0472">Membrane</keyword>
<protein>
    <submittedName>
        <fullName evidence="3">Uncharacterized protein</fullName>
    </submittedName>
</protein>
<accession>A0A9P5U7H3</accession>
<dbReference type="OrthoDB" id="3188789at2759"/>
<comment type="caution">
    <text evidence="3">The sequence shown here is derived from an EMBL/GenBank/DDBJ whole genome shotgun (WGS) entry which is preliminary data.</text>
</comment>
<feature type="compositionally biased region" description="Basic and acidic residues" evidence="1">
    <location>
        <begin position="222"/>
        <end position="234"/>
    </location>
</feature>
<evidence type="ECO:0000256" key="2">
    <source>
        <dbReference type="SAM" id="Phobius"/>
    </source>
</evidence>
<evidence type="ECO:0000256" key="1">
    <source>
        <dbReference type="SAM" id="MobiDB-lite"/>
    </source>
</evidence>
<keyword evidence="2" id="KW-1133">Transmembrane helix</keyword>
<dbReference type="Proteomes" id="UP000772434">
    <property type="component" value="Unassembled WGS sequence"/>
</dbReference>
<gene>
    <name evidence="3" type="ORF">BDP27DRAFT_1324800</name>
</gene>
<feature type="region of interest" description="Disordered" evidence="1">
    <location>
        <begin position="216"/>
        <end position="271"/>
    </location>
</feature>
<feature type="region of interest" description="Disordered" evidence="1">
    <location>
        <begin position="283"/>
        <end position="310"/>
    </location>
</feature>
<dbReference type="EMBL" id="JADNRY010000046">
    <property type="protein sequence ID" value="KAF9069915.1"/>
    <property type="molecule type" value="Genomic_DNA"/>
</dbReference>